<sequence>MKKTMKKQKGFTLVELLIVTAIIAVLATIVTPAALGAIEKSKATAALADIRAYQTATLTYYVSEGEYPDQTNLEKEMSKFGVKGENPWGGTYVFVKGTDANTLTVSGVSAKGATKLSEMMGLTLADGKYSKTFDDFVVEVVPAS</sequence>
<dbReference type="PROSITE" id="PS00409">
    <property type="entry name" value="PROKAR_NTER_METHYL"/>
    <property type="match status" value="1"/>
</dbReference>
<proteinExistence type="predicted"/>
<keyword evidence="4" id="KW-1133">Transmembrane helix</keyword>
<dbReference type="EMBL" id="AXUN02000035">
    <property type="protein sequence ID" value="ETA82205.1"/>
    <property type="molecule type" value="Genomic_DNA"/>
</dbReference>
<keyword evidence="2" id="KW-0488">Methylation</keyword>
<dbReference type="InterPro" id="IPR045584">
    <property type="entry name" value="Pilin-like"/>
</dbReference>
<dbReference type="Proteomes" id="UP000017747">
    <property type="component" value="Unassembled WGS sequence"/>
</dbReference>
<dbReference type="InterPro" id="IPR012902">
    <property type="entry name" value="N_methyl_site"/>
</dbReference>
<dbReference type="PRINTS" id="PR00813">
    <property type="entry name" value="BCTERIALGSPG"/>
</dbReference>
<dbReference type="GO" id="GO:0015628">
    <property type="term" value="P:protein secretion by the type II secretion system"/>
    <property type="evidence" value="ECO:0007669"/>
    <property type="project" value="InterPro"/>
</dbReference>
<comment type="subcellular location">
    <subcellularLocation>
        <location evidence="1">Membrane</location>
        <topology evidence="1">Single-pass membrane protein</topology>
    </subcellularLocation>
</comment>
<reference evidence="6 7" key="1">
    <citation type="journal article" date="2014" name="Genome Announc.">
        <title>Genome Sequence of Youngiibacter fragilis, the Type Strain of the Genus Youngiibacter.</title>
        <authorList>
            <person name="Wawrik C.B."/>
            <person name="Callaghan A.V."/>
            <person name="Stamps B.W."/>
            <person name="Wawrik B."/>
        </authorList>
    </citation>
    <scope>NUCLEOTIDE SEQUENCE [LARGE SCALE GENOMIC DNA]</scope>
    <source>
        <strain evidence="6 7">232.1</strain>
    </source>
</reference>
<evidence type="ECO:0000256" key="1">
    <source>
        <dbReference type="ARBA" id="ARBA00004167"/>
    </source>
</evidence>
<dbReference type="AlphaFoldDB" id="V7I7Q4"/>
<accession>V7I7Q4</accession>
<keyword evidence="3" id="KW-0812">Transmembrane</keyword>
<dbReference type="Gene3D" id="3.30.700.10">
    <property type="entry name" value="Glycoprotein, Type 4 Pilin"/>
    <property type="match status" value="1"/>
</dbReference>
<keyword evidence="5" id="KW-0472">Membrane</keyword>
<dbReference type="RefSeq" id="WP_023385720.1">
    <property type="nucleotide sequence ID" value="NZ_AXUN02000035.1"/>
</dbReference>
<dbReference type="Pfam" id="PF07963">
    <property type="entry name" value="N_methyl"/>
    <property type="match status" value="1"/>
</dbReference>
<dbReference type="STRING" id="994573.T472_0202380"/>
<name>V7I7Q4_9CLOT</name>
<dbReference type="InterPro" id="IPR000983">
    <property type="entry name" value="Bac_GSPG_pilin"/>
</dbReference>
<evidence type="ECO:0000256" key="3">
    <source>
        <dbReference type="ARBA" id="ARBA00022692"/>
    </source>
</evidence>
<organism evidence="6 7">
    <name type="scientific">Youngiibacter fragilis 232.1</name>
    <dbReference type="NCBI Taxonomy" id="994573"/>
    <lineage>
        <taxon>Bacteria</taxon>
        <taxon>Bacillati</taxon>
        <taxon>Bacillota</taxon>
        <taxon>Clostridia</taxon>
        <taxon>Eubacteriales</taxon>
        <taxon>Clostridiaceae</taxon>
        <taxon>Youngiibacter</taxon>
    </lineage>
</organism>
<evidence type="ECO:0000313" key="7">
    <source>
        <dbReference type="Proteomes" id="UP000017747"/>
    </source>
</evidence>
<dbReference type="eggNOG" id="COG2165">
    <property type="taxonomic scope" value="Bacteria"/>
</dbReference>
<keyword evidence="7" id="KW-1185">Reference proteome</keyword>
<protein>
    <submittedName>
        <fullName evidence="6">Pilin</fullName>
    </submittedName>
</protein>
<comment type="caution">
    <text evidence="6">The sequence shown here is derived from an EMBL/GenBank/DDBJ whole genome shotgun (WGS) entry which is preliminary data.</text>
</comment>
<evidence type="ECO:0000256" key="4">
    <source>
        <dbReference type="ARBA" id="ARBA00022989"/>
    </source>
</evidence>
<gene>
    <name evidence="6" type="ORF">T472_0202380</name>
</gene>
<evidence type="ECO:0000313" key="6">
    <source>
        <dbReference type="EMBL" id="ETA82205.1"/>
    </source>
</evidence>
<dbReference type="PANTHER" id="PTHR30093">
    <property type="entry name" value="GENERAL SECRETION PATHWAY PROTEIN G"/>
    <property type="match status" value="1"/>
</dbReference>
<dbReference type="PANTHER" id="PTHR30093:SF44">
    <property type="entry name" value="TYPE II SECRETION SYSTEM CORE PROTEIN G"/>
    <property type="match status" value="1"/>
</dbReference>
<dbReference type="GO" id="GO:0016020">
    <property type="term" value="C:membrane"/>
    <property type="evidence" value="ECO:0007669"/>
    <property type="project" value="UniProtKB-SubCell"/>
</dbReference>
<dbReference type="NCBIfam" id="TIGR02532">
    <property type="entry name" value="IV_pilin_GFxxxE"/>
    <property type="match status" value="1"/>
</dbReference>
<evidence type="ECO:0000256" key="2">
    <source>
        <dbReference type="ARBA" id="ARBA00022481"/>
    </source>
</evidence>
<dbReference type="Pfam" id="PF22434">
    <property type="entry name" value="PilW_C"/>
    <property type="match status" value="1"/>
</dbReference>
<evidence type="ECO:0000256" key="5">
    <source>
        <dbReference type="ARBA" id="ARBA00023136"/>
    </source>
</evidence>
<dbReference type="GO" id="GO:0015627">
    <property type="term" value="C:type II protein secretion system complex"/>
    <property type="evidence" value="ECO:0007669"/>
    <property type="project" value="InterPro"/>
</dbReference>
<dbReference type="SUPFAM" id="SSF54523">
    <property type="entry name" value="Pili subunits"/>
    <property type="match status" value="1"/>
</dbReference>